<feature type="non-terminal residue" evidence="1">
    <location>
        <position position="1"/>
    </location>
</feature>
<comment type="caution">
    <text evidence="1">The sequence shown here is derived from an EMBL/GenBank/DDBJ whole genome shotgun (WGS) entry which is preliminary data.</text>
</comment>
<proteinExistence type="predicted"/>
<evidence type="ECO:0000313" key="1">
    <source>
        <dbReference type="EMBL" id="CAF5191680.1"/>
    </source>
</evidence>
<dbReference type="Proteomes" id="UP000676336">
    <property type="component" value="Unassembled WGS sequence"/>
</dbReference>
<evidence type="ECO:0000313" key="2">
    <source>
        <dbReference type="Proteomes" id="UP000676336"/>
    </source>
</evidence>
<dbReference type="EMBL" id="CAJOBI010325757">
    <property type="protein sequence ID" value="CAF5191680.1"/>
    <property type="molecule type" value="Genomic_DNA"/>
</dbReference>
<accession>A0A8S3HYV4</accession>
<sequence>YPTLPPVPTTIDEDYEERFSLRMNKSEELGLGYLTNGTSTNEPTISPSYVNFYQPDQQTGLIKPLDLRKDSPQRYTKYISSYSKFVLPRPVKSSSSLEYQQS</sequence>
<dbReference type="AlphaFoldDB" id="A0A8S3HYV4"/>
<gene>
    <name evidence="1" type="ORF">SMN809_LOCUS72467</name>
</gene>
<reference evidence="1" key="1">
    <citation type="submission" date="2021-02" db="EMBL/GenBank/DDBJ databases">
        <authorList>
            <person name="Nowell W R."/>
        </authorList>
    </citation>
    <scope>NUCLEOTIDE SEQUENCE</scope>
</reference>
<name>A0A8S3HYV4_9BILA</name>
<protein>
    <submittedName>
        <fullName evidence="1">Uncharacterized protein</fullName>
    </submittedName>
</protein>
<organism evidence="1 2">
    <name type="scientific">Rotaria magnacalcarata</name>
    <dbReference type="NCBI Taxonomy" id="392030"/>
    <lineage>
        <taxon>Eukaryota</taxon>
        <taxon>Metazoa</taxon>
        <taxon>Spiralia</taxon>
        <taxon>Gnathifera</taxon>
        <taxon>Rotifera</taxon>
        <taxon>Eurotatoria</taxon>
        <taxon>Bdelloidea</taxon>
        <taxon>Philodinida</taxon>
        <taxon>Philodinidae</taxon>
        <taxon>Rotaria</taxon>
    </lineage>
</organism>